<feature type="compositionally biased region" description="Polar residues" evidence="1">
    <location>
        <begin position="112"/>
        <end position="124"/>
    </location>
</feature>
<feature type="compositionally biased region" description="Basic and acidic residues" evidence="1">
    <location>
        <begin position="10"/>
        <end position="20"/>
    </location>
</feature>
<sequence>MLSQALEDCAEQKQQLEQKLRQSRALLGDWKEQAPTSPASENSTKCKETEPSPKELKELELLNKALKKASRVRTSILQAPSEAAEGEKAANKKPASSLALIQQVAKPKESTSKTIKMTSGSKKPTFSKKPSAYMLKAPYKTDPEVGRNQVRASARQSPRTSNVSGKGSAKGAAPHQVSKHITTAKVGQEEIPAAAESRKPFSSPKSMQHEKQNASCKDSAQGKDSIATNPKVVDPEHDLLVPSVEAPVTSSHTAGDSPGVSAMLRTCTLQEKGSLLMLPLSYRKVYSRNSRLWEKCCLRHISPAAAAARNHFIEKMQATFCSSTAPFSPAEVEEEVTLLQDAYSLLSQCMEAQSAGNMTWEKEYEGFLIMEGLQAIASQCLHKLQLLREAMVSQTRLCPADCSWSKEHPPADGCPYRRQMCGDALATPLLFYSSFQELKDMEALKLQVAMLHQQIDIQKAMAAELLPMLESRLSQDGALPLLYRAVYTQLCEAGEHFPVLVNDELPD</sequence>
<feature type="region of interest" description="Disordered" evidence="1">
    <location>
        <begin position="1"/>
        <end position="20"/>
    </location>
</feature>
<dbReference type="InterPro" id="IPR031518">
    <property type="entry name" value="DUF4693"/>
</dbReference>
<dbReference type="GeneTree" id="ENSGT00390000011149"/>
<dbReference type="PANTHER" id="PTHR14870">
    <property type="entry name" value="TUBULIN EPSILON AND DELTA COMPLEX PROTEIN 2"/>
    <property type="match status" value="1"/>
</dbReference>
<accession>A0A8D0H6L7</accession>
<organism evidence="2 3">
    <name type="scientific">Sphenodon punctatus</name>
    <name type="common">Tuatara</name>
    <name type="synonym">Hatteria punctata</name>
    <dbReference type="NCBI Taxonomy" id="8508"/>
    <lineage>
        <taxon>Eukaryota</taxon>
        <taxon>Metazoa</taxon>
        <taxon>Chordata</taxon>
        <taxon>Craniata</taxon>
        <taxon>Vertebrata</taxon>
        <taxon>Euteleostomi</taxon>
        <taxon>Lepidosauria</taxon>
        <taxon>Sphenodontia</taxon>
        <taxon>Sphenodontidae</taxon>
        <taxon>Sphenodon</taxon>
    </lineage>
</organism>
<name>A0A8D0H6L7_SPHPU</name>
<dbReference type="AlphaFoldDB" id="A0A8D0H6L7"/>
<dbReference type="Ensembl" id="ENSSPUT00000017501.1">
    <property type="protein sequence ID" value="ENSSPUP00000016427.1"/>
    <property type="gene ID" value="ENSSPUG00000012726.1"/>
</dbReference>
<dbReference type="Pfam" id="PF15764">
    <property type="entry name" value="DUF4693"/>
    <property type="match status" value="1"/>
</dbReference>
<dbReference type="Proteomes" id="UP000694392">
    <property type="component" value="Unplaced"/>
</dbReference>
<proteinExistence type="predicted"/>
<feature type="compositionally biased region" description="Polar residues" evidence="1">
    <location>
        <begin position="150"/>
        <end position="165"/>
    </location>
</feature>
<reference evidence="2" key="2">
    <citation type="submission" date="2025-09" db="UniProtKB">
        <authorList>
            <consortium name="Ensembl"/>
        </authorList>
    </citation>
    <scope>IDENTIFICATION</scope>
</reference>
<feature type="compositionally biased region" description="Basic and acidic residues" evidence="1">
    <location>
        <begin position="44"/>
        <end position="57"/>
    </location>
</feature>
<dbReference type="PANTHER" id="PTHR14870:SF1">
    <property type="entry name" value="TUBULIN EPSILON AND DELTA COMPLEX PROTEIN 2"/>
    <property type="match status" value="1"/>
</dbReference>
<protein>
    <recommendedName>
        <fullName evidence="4">Tubulin epsilon and delta complex protein 2</fullName>
    </recommendedName>
</protein>
<feature type="region of interest" description="Disordered" evidence="1">
    <location>
        <begin position="103"/>
        <end position="236"/>
    </location>
</feature>
<feature type="compositionally biased region" description="Polar residues" evidence="1">
    <location>
        <begin position="34"/>
        <end position="43"/>
    </location>
</feature>
<reference evidence="2" key="1">
    <citation type="submission" date="2025-08" db="UniProtKB">
        <authorList>
            <consortium name="Ensembl"/>
        </authorList>
    </citation>
    <scope>IDENTIFICATION</scope>
</reference>
<evidence type="ECO:0000313" key="3">
    <source>
        <dbReference type="Proteomes" id="UP000694392"/>
    </source>
</evidence>
<dbReference type="OMA" id="MLKAPYK"/>
<evidence type="ECO:0000256" key="1">
    <source>
        <dbReference type="SAM" id="MobiDB-lite"/>
    </source>
</evidence>
<evidence type="ECO:0000313" key="2">
    <source>
        <dbReference type="Ensembl" id="ENSSPUP00000016427.1"/>
    </source>
</evidence>
<evidence type="ECO:0008006" key="4">
    <source>
        <dbReference type="Google" id="ProtNLM"/>
    </source>
</evidence>
<keyword evidence="3" id="KW-1185">Reference proteome</keyword>
<feature type="region of interest" description="Disordered" evidence="1">
    <location>
        <begin position="79"/>
        <end position="98"/>
    </location>
</feature>
<feature type="region of interest" description="Disordered" evidence="1">
    <location>
        <begin position="26"/>
        <end position="57"/>
    </location>
</feature>